<protein>
    <recommendedName>
        <fullName evidence="9">Dihydrofolate synthase/folylpolyglutamate synthase</fullName>
        <ecNumber evidence="7">6.3.2.12</ecNumber>
        <ecNumber evidence="8">6.3.2.17</ecNumber>
    </recommendedName>
    <alternativeName>
        <fullName evidence="18">Folylpoly-gamma-glutamate synthetase-dihydrofolate synthetase</fullName>
    </alternativeName>
    <alternativeName>
        <fullName evidence="16">Folylpolyglutamate synthetase</fullName>
    </alternativeName>
    <alternativeName>
        <fullName evidence="17">Tetrahydrofolylpolyglutamate synthase</fullName>
    </alternativeName>
</protein>
<evidence type="ECO:0000256" key="17">
    <source>
        <dbReference type="ARBA" id="ARBA00030592"/>
    </source>
</evidence>
<comment type="function">
    <text evidence="2">Functions in two distinct reactions of the de novo folate biosynthetic pathway. Catalyzes the addition of a glutamate residue to dihydropteroate (7,8-dihydropteroate or H2Pte) to form dihydrofolate (7,8-dihydrofolate monoglutamate or H2Pte-Glu). Also catalyzes successive additions of L-glutamate to tetrahydrofolate or 10-formyltetrahydrofolate or 5,10-methylenetetrahydrofolate, leading to folylpolyglutamate derivatives.</text>
</comment>
<feature type="domain" description="Mur ligase C-terminal" evidence="24">
    <location>
        <begin position="287"/>
        <end position="407"/>
    </location>
</feature>
<dbReference type="InterPro" id="IPR036565">
    <property type="entry name" value="Mur-like_cat_sf"/>
</dbReference>
<dbReference type="PIRSF" id="PIRSF001563">
    <property type="entry name" value="Folylpolyglu_synth"/>
    <property type="match status" value="1"/>
</dbReference>
<dbReference type="PANTHER" id="PTHR11136:SF0">
    <property type="entry name" value="DIHYDROFOLATE SYNTHETASE-RELATED"/>
    <property type="match status" value="1"/>
</dbReference>
<keyword evidence="12 23" id="KW-0547">Nucleotide-binding</keyword>
<reference evidence="26" key="1">
    <citation type="journal article" date="2018" name="BMC Genomics">
        <title>The complete and fully assembled genome sequence of Aeromonas salmonicida subsp. pectinolytica and its comparative analysis with other Aeromonas species: investigation of the mobilome in environmental and pathogenic strains.</title>
        <authorList>
            <person name="Pfeiffer F."/>
            <person name="Zamora-Lagos M.A."/>
            <person name="Blettinger M."/>
            <person name="Yeroslaviz A."/>
            <person name="Dahl A."/>
            <person name="Gruber S."/>
            <person name="Habermann B.H."/>
        </authorList>
    </citation>
    <scope>NUCLEOTIDE SEQUENCE [LARGE SCALE GENOMIC DNA]</scope>
    <source>
        <strain evidence="26">34mel</strain>
    </source>
</reference>
<dbReference type="GO" id="GO:0046872">
    <property type="term" value="F:metal ion binding"/>
    <property type="evidence" value="ECO:0007669"/>
    <property type="project" value="UniProtKB-KW"/>
</dbReference>
<dbReference type="Proteomes" id="UP000222916">
    <property type="component" value="Chromosome"/>
</dbReference>
<evidence type="ECO:0000256" key="13">
    <source>
        <dbReference type="ARBA" id="ARBA00022840"/>
    </source>
</evidence>
<comment type="similarity">
    <text evidence="5 23">Belongs to the folylpolyglutamate synthase family.</text>
</comment>
<evidence type="ECO:0000256" key="10">
    <source>
        <dbReference type="ARBA" id="ARBA00022598"/>
    </source>
</evidence>
<evidence type="ECO:0000256" key="16">
    <source>
        <dbReference type="ARBA" id="ARBA00030048"/>
    </source>
</evidence>
<dbReference type="FunFam" id="3.40.1190.10:FF:000004">
    <property type="entry name" value="Dihydrofolate synthase/folylpolyglutamate synthase"/>
    <property type="match status" value="1"/>
</dbReference>
<accession>A0A2D1QGA5</accession>
<dbReference type="NCBIfam" id="NF008101">
    <property type="entry name" value="PRK10846.1"/>
    <property type="match status" value="1"/>
</dbReference>
<evidence type="ECO:0000256" key="1">
    <source>
        <dbReference type="ARBA" id="ARBA00001946"/>
    </source>
</evidence>
<evidence type="ECO:0000256" key="20">
    <source>
        <dbReference type="ARBA" id="ARBA00047808"/>
    </source>
</evidence>
<evidence type="ECO:0000256" key="18">
    <source>
        <dbReference type="ARBA" id="ARBA00032510"/>
    </source>
</evidence>
<comment type="cofactor">
    <cofactor evidence="1">
        <name>Mg(2+)</name>
        <dbReference type="ChEBI" id="CHEBI:18420"/>
    </cofactor>
</comment>
<dbReference type="RefSeq" id="WP_034524374.1">
    <property type="nucleotide sequence ID" value="NZ_ARYZ02000089.1"/>
</dbReference>
<evidence type="ECO:0000256" key="6">
    <source>
        <dbReference type="ARBA" id="ARBA00011245"/>
    </source>
</evidence>
<keyword evidence="15" id="KW-0289">Folate biosynthesis</keyword>
<dbReference type="UniPathway" id="UPA00077">
    <property type="reaction ID" value="UER00157"/>
</dbReference>
<dbReference type="PANTHER" id="PTHR11136">
    <property type="entry name" value="FOLYLPOLYGLUTAMATE SYNTHASE-RELATED"/>
    <property type="match status" value="1"/>
</dbReference>
<evidence type="ECO:0000256" key="3">
    <source>
        <dbReference type="ARBA" id="ARBA00004799"/>
    </source>
</evidence>
<dbReference type="GO" id="GO:0046654">
    <property type="term" value="P:tetrahydrofolate biosynthetic process"/>
    <property type="evidence" value="ECO:0007669"/>
    <property type="project" value="UniProtKB-UniPathway"/>
</dbReference>
<evidence type="ECO:0000256" key="12">
    <source>
        <dbReference type="ARBA" id="ARBA00022741"/>
    </source>
</evidence>
<evidence type="ECO:0000256" key="5">
    <source>
        <dbReference type="ARBA" id="ARBA00008276"/>
    </source>
</evidence>
<name>A0A2D1QGA5_AERSA</name>
<evidence type="ECO:0000256" key="21">
    <source>
        <dbReference type="ARBA" id="ARBA00049035"/>
    </source>
</evidence>
<dbReference type="Pfam" id="PF02875">
    <property type="entry name" value="Mur_ligase_C"/>
    <property type="match status" value="1"/>
</dbReference>
<comment type="pathway">
    <text evidence="4">Cofactor biosynthesis; tetrahydrofolylpolyglutamate biosynthesis.</text>
</comment>
<dbReference type="EMBL" id="CP022426">
    <property type="protein sequence ID" value="ATP09285.1"/>
    <property type="molecule type" value="Genomic_DNA"/>
</dbReference>
<evidence type="ECO:0000256" key="11">
    <source>
        <dbReference type="ARBA" id="ARBA00022723"/>
    </source>
</evidence>
<evidence type="ECO:0000256" key="4">
    <source>
        <dbReference type="ARBA" id="ARBA00005150"/>
    </source>
</evidence>
<evidence type="ECO:0000256" key="2">
    <source>
        <dbReference type="ARBA" id="ARBA00002714"/>
    </source>
</evidence>
<dbReference type="SUPFAM" id="SSF53623">
    <property type="entry name" value="MurD-like peptide ligases, catalytic domain"/>
    <property type="match status" value="1"/>
</dbReference>
<dbReference type="EC" id="6.3.2.17" evidence="8"/>
<dbReference type="EC" id="6.3.2.12" evidence="7"/>
<dbReference type="InterPro" id="IPR018109">
    <property type="entry name" value="Folylpolyglutamate_synth_CS"/>
</dbReference>
<proteinExistence type="inferred from homology"/>
<evidence type="ECO:0000259" key="24">
    <source>
        <dbReference type="Pfam" id="PF02875"/>
    </source>
</evidence>
<dbReference type="GO" id="GO:0046656">
    <property type="term" value="P:folic acid biosynthetic process"/>
    <property type="evidence" value="ECO:0007669"/>
    <property type="project" value="UniProtKB-KW"/>
</dbReference>
<dbReference type="Gene3D" id="3.40.1190.10">
    <property type="entry name" value="Mur-like, catalytic domain"/>
    <property type="match status" value="1"/>
</dbReference>
<dbReference type="GO" id="GO:0004326">
    <property type="term" value="F:tetrahydrofolylpolyglutamate synthase activity"/>
    <property type="evidence" value="ECO:0007669"/>
    <property type="project" value="UniProtKB-EC"/>
</dbReference>
<dbReference type="Gene3D" id="3.90.190.20">
    <property type="entry name" value="Mur ligase, C-terminal domain"/>
    <property type="match status" value="1"/>
</dbReference>
<dbReference type="InterPro" id="IPR004101">
    <property type="entry name" value="Mur_ligase_C"/>
</dbReference>
<gene>
    <name evidence="25" type="primary">folC</name>
    <name evidence="25" type="ORF">Asalp_21130</name>
</gene>
<comment type="catalytic activity">
    <reaction evidence="21">
        <text>(6R)-5,10-methylenetetrahydrofolyl-(gamma-L-Glu)(n) + L-glutamate + ATP = (6R)-5,10-methylenetetrahydrofolyl-(gamma-L-Glu)(n+1) + ADP + phosphate + H(+)</text>
        <dbReference type="Rhea" id="RHEA:51912"/>
        <dbReference type="Rhea" id="RHEA-COMP:13257"/>
        <dbReference type="Rhea" id="RHEA-COMP:13258"/>
        <dbReference type="ChEBI" id="CHEBI:15378"/>
        <dbReference type="ChEBI" id="CHEBI:29985"/>
        <dbReference type="ChEBI" id="CHEBI:30616"/>
        <dbReference type="ChEBI" id="CHEBI:43474"/>
        <dbReference type="ChEBI" id="CHEBI:136572"/>
        <dbReference type="ChEBI" id="CHEBI:456216"/>
        <dbReference type="EC" id="6.3.2.17"/>
    </reaction>
</comment>
<evidence type="ECO:0000256" key="22">
    <source>
        <dbReference type="ARBA" id="ARBA00049161"/>
    </source>
</evidence>
<evidence type="ECO:0000256" key="8">
    <source>
        <dbReference type="ARBA" id="ARBA00013025"/>
    </source>
</evidence>
<evidence type="ECO:0000313" key="25">
    <source>
        <dbReference type="EMBL" id="ATP09285.1"/>
    </source>
</evidence>
<comment type="catalytic activity">
    <reaction evidence="19">
        <text>(6S)-5,6,7,8-tetrahydrofolyl-(gamma-L-Glu)(n) + L-glutamate + ATP = (6S)-5,6,7,8-tetrahydrofolyl-(gamma-L-Glu)(n+1) + ADP + phosphate + H(+)</text>
        <dbReference type="Rhea" id="RHEA:10580"/>
        <dbReference type="Rhea" id="RHEA-COMP:14738"/>
        <dbReference type="Rhea" id="RHEA-COMP:14740"/>
        <dbReference type="ChEBI" id="CHEBI:15378"/>
        <dbReference type="ChEBI" id="CHEBI:29985"/>
        <dbReference type="ChEBI" id="CHEBI:30616"/>
        <dbReference type="ChEBI" id="CHEBI:43474"/>
        <dbReference type="ChEBI" id="CHEBI:141005"/>
        <dbReference type="ChEBI" id="CHEBI:456216"/>
        <dbReference type="EC" id="6.3.2.17"/>
    </reaction>
</comment>
<evidence type="ECO:0000256" key="19">
    <source>
        <dbReference type="ARBA" id="ARBA00047493"/>
    </source>
</evidence>
<comment type="pathway">
    <text evidence="3">Cofactor biosynthesis; tetrahydrofolate biosynthesis; 7,8-dihydrofolate from 2-amino-4-hydroxy-6-hydroxymethyl-7,8-dihydropteridine diphosphate and 4-aminobenzoate: step 2/2.</text>
</comment>
<organism evidence="25 26">
    <name type="scientific">Aeromonas salmonicida subsp. pectinolytica 34mel</name>
    <dbReference type="NCBI Taxonomy" id="1324960"/>
    <lineage>
        <taxon>Bacteria</taxon>
        <taxon>Pseudomonadati</taxon>
        <taxon>Pseudomonadota</taxon>
        <taxon>Gammaproteobacteria</taxon>
        <taxon>Aeromonadales</taxon>
        <taxon>Aeromonadaceae</taxon>
        <taxon>Aeromonas</taxon>
    </lineage>
</organism>
<keyword evidence="10 23" id="KW-0436">Ligase</keyword>
<evidence type="ECO:0000256" key="23">
    <source>
        <dbReference type="PIRNR" id="PIRNR001563"/>
    </source>
</evidence>
<dbReference type="InterPro" id="IPR001645">
    <property type="entry name" value="Folylpolyglutamate_synth"/>
</dbReference>
<evidence type="ECO:0000256" key="14">
    <source>
        <dbReference type="ARBA" id="ARBA00022842"/>
    </source>
</evidence>
<dbReference type="NCBIfam" id="TIGR01499">
    <property type="entry name" value="folC"/>
    <property type="match status" value="1"/>
</dbReference>
<dbReference type="GO" id="GO:0008841">
    <property type="term" value="F:dihydrofolate synthase activity"/>
    <property type="evidence" value="ECO:0007669"/>
    <property type="project" value="UniProtKB-EC"/>
</dbReference>
<keyword evidence="11" id="KW-0479">Metal-binding</keyword>
<dbReference type="GO" id="GO:0005524">
    <property type="term" value="F:ATP binding"/>
    <property type="evidence" value="ECO:0007669"/>
    <property type="project" value="UniProtKB-KW"/>
</dbReference>
<sequence>MSSNMQQSQSRSLVDWLSYLEQIHPVNIDMGLDRVGAVARRMGLTQLSFKVITVAGTNGKGSSCAMAASILMAAGYKVGVYSSPHLLRFTERVRINGQELADDDHRAAFAEVETARGEIALTFFEFATLAGLWLFRRAAPDVLLLEVGLGGRLDATNVVESDVAMITSIALDHCDWLGDTREAVAVEKAGVYRAGKPAISGEPKPPATIASEAQRIGACLRQVGVDFSGKEHETSWDYQGLHQWRDLPKPALPLMNAVTVLAALESLGLPLPESAIRDGLANARLAGRMQRLQSEPLVIVDVAHNPHSAAYLASQLRQIPGKGKRRAVVGMLKDKDMAGSLAELDGLIDAWFLASLTGPRAATAEQLAAALGEGKGEAQRFDDVSAAYQAALAASSPDDMVIVFGSFYTVADILAGTAS</sequence>
<keyword evidence="14" id="KW-0460">Magnesium</keyword>
<dbReference type="SUPFAM" id="SSF53244">
    <property type="entry name" value="MurD-like peptide ligases, peptide-binding domain"/>
    <property type="match status" value="1"/>
</dbReference>
<dbReference type="GO" id="GO:0005737">
    <property type="term" value="C:cytoplasm"/>
    <property type="evidence" value="ECO:0007669"/>
    <property type="project" value="TreeGrafter"/>
</dbReference>
<evidence type="ECO:0000313" key="26">
    <source>
        <dbReference type="Proteomes" id="UP000222916"/>
    </source>
</evidence>
<keyword evidence="13 23" id="KW-0067">ATP-binding</keyword>
<dbReference type="PROSITE" id="PS01012">
    <property type="entry name" value="FOLYLPOLYGLU_SYNT_2"/>
    <property type="match status" value="1"/>
</dbReference>
<evidence type="ECO:0000256" key="15">
    <source>
        <dbReference type="ARBA" id="ARBA00022909"/>
    </source>
</evidence>
<dbReference type="AlphaFoldDB" id="A0A2D1QGA5"/>
<evidence type="ECO:0000256" key="7">
    <source>
        <dbReference type="ARBA" id="ARBA00013023"/>
    </source>
</evidence>
<comment type="subunit">
    <text evidence="6">Monomer.</text>
</comment>
<dbReference type="InterPro" id="IPR036615">
    <property type="entry name" value="Mur_ligase_C_dom_sf"/>
</dbReference>
<comment type="catalytic activity">
    <reaction evidence="22">
        <text>7,8-dihydropteroate + L-glutamate + ATP = 7,8-dihydrofolate + ADP + phosphate + H(+)</text>
        <dbReference type="Rhea" id="RHEA:23584"/>
        <dbReference type="ChEBI" id="CHEBI:15378"/>
        <dbReference type="ChEBI" id="CHEBI:17839"/>
        <dbReference type="ChEBI" id="CHEBI:29985"/>
        <dbReference type="ChEBI" id="CHEBI:30616"/>
        <dbReference type="ChEBI" id="CHEBI:43474"/>
        <dbReference type="ChEBI" id="CHEBI:57451"/>
        <dbReference type="ChEBI" id="CHEBI:456216"/>
        <dbReference type="EC" id="6.3.2.12"/>
    </reaction>
</comment>
<comment type="catalytic activity">
    <reaction evidence="20">
        <text>10-formyltetrahydrofolyl-(gamma-L-Glu)(n) + L-glutamate + ATP = 10-formyltetrahydrofolyl-(gamma-L-Glu)(n+1) + ADP + phosphate + H(+)</text>
        <dbReference type="Rhea" id="RHEA:51904"/>
        <dbReference type="Rhea" id="RHEA-COMP:13088"/>
        <dbReference type="Rhea" id="RHEA-COMP:14300"/>
        <dbReference type="ChEBI" id="CHEBI:15378"/>
        <dbReference type="ChEBI" id="CHEBI:29985"/>
        <dbReference type="ChEBI" id="CHEBI:30616"/>
        <dbReference type="ChEBI" id="CHEBI:43474"/>
        <dbReference type="ChEBI" id="CHEBI:134413"/>
        <dbReference type="ChEBI" id="CHEBI:456216"/>
        <dbReference type="EC" id="6.3.2.17"/>
    </reaction>
</comment>
<evidence type="ECO:0000256" key="9">
    <source>
        <dbReference type="ARBA" id="ARBA00019357"/>
    </source>
</evidence>